<accession>A0A804NVK6</accession>
<sequence length="683" mass="73096">MVLEAAKQNQSSFVGRPKRMLSIPDPVFLEGTNSNRMIVRRGKGDDAVIPLGSLGACAGPDHLISTRGANTRKPSTDVTAETISLLGLSYSPQAQQSRADSEVFALISTRSMLSWKDRNPGIAAISRRLFTRDSRYPKPSFLPHIPRTTFFSLGKSFAAAVMSGGGAGDALREGDKVWKEVGRWRFVSQEDVGRHQAGRVHGGHERGRFAWRGRGSRFGGRFNKGLARESRESSRCGAHGREENANKHVADEGQSADANGKKHKAELCCEIYEENNVPMDCLVFNGPKPSAILCGIAGGESGFFPDSSLWGQRSEMARLIPVRWQWTVQAHSDGFVVPFPSIVELQRMVAVKYVHTAGGEGIMLIQQLDQNIEPVQMLLKAWINVYGVPFEIRSFLPLWAIGSILGSTQKVDLRYTKRMGVCRLMVGVTDVAKIPDAADIVVGEGGDKGQHEDPDEVFDGLVDKQPMPGSVLKDTVMEDSSSNGSGNQQSDQKNVESDHFVLEDALNSTVSPEGVVAVNDSLSEDFGSGMFSTDALTEEASVRETRAIGHSAHAHLSWAMVSGDEVVPCLGDHGILVSGANGAGDGDSVPLEGAGNAYVFSVLYLGSLACGGMPATVDGLPIVAPVGMLAATEDNEYRAQDMPSNAGADGALLGSLHISTGGTDTVCQMDLSTLNSTSPNSHQ</sequence>
<name>A0A804NVK6_MAIZE</name>
<feature type="compositionally biased region" description="Low complexity" evidence="1">
    <location>
        <begin position="479"/>
        <end position="492"/>
    </location>
</feature>
<evidence type="ECO:0008006" key="4">
    <source>
        <dbReference type="Google" id="ProtNLM"/>
    </source>
</evidence>
<keyword evidence="3" id="KW-1185">Reference proteome</keyword>
<reference evidence="2" key="3">
    <citation type="submission" date="2021-05" db="UniProtKB">
        <authorList>
            <consortium name="EnsemblPlants"/>
        </authorList>
    </citation>
    <scope>IDENTIFICATION</scope>
    <source>
        <strain evidence="2">cv. B73</strain>
    </source>
</reference>
<feature type="compositionally biased region" description="Basic and acidic residues" evidence="1">
    <location>
        <begin position="229"/>
        <end position="251"/>
    </location>
</feature>
<feature type="region of interest" description="Disordered" evidence="1">
    <location>
        <begin position="229"/>
        <end position="258"/>
    </location>
</feature>
<organism evidence="2 3">
    <name type="scientific">Zea mays</name>
    <name type="common">Maize</name>
    <dbReference type="NCBI Taxonomy" id="4577"/>
    <lineage>
        <taxon>Eukaryota</taxon>
        <taxon>Viridiplantae</taxon>
        <taxon>Streptophyta</taxon>
        <taxon>Embryophyta</taxon>
        <taxon>Tracheophyta</taxon>
        <taxon>Spermatophyta</taxon>
        <taxon>Magnoliopsida</taxon>
        <taxon>Liliopsida</taxon>
        <taxon>Poales</taxon>
        <taxon>Poaceae</taxon>
        <taxon>PACMAD clade</taxon>
        <taxon>Panicoideae</taxon>
        <taxon>Andropogonodae</taxon>
        <taxon>Andropogoneae</taxon>
        <taxon>Tripsacinae</taxon>
        <taxon>Zea</taxon>
    </lineage>
</organism>
<dbReference type="PANTHER" id="PTHR33170">
    <property type="entry name" value="DUF4283 DOMAIN-CONTAINING PROTEIN-RELATED"/>
    <property type="match status" value="1"/>
</dbReference>
<reference evidence="2" key="2">
    <citation type="submission" date="2019-07" db="EMBL/GenBank/DDBJ databases">
        <authorList>
            <person name="Seetharam A."/>
            <person name="Woodhouse M."/>
            <person name="Cannon E."/>
        </authorList>
    </citation>
    <scope>NUCLEOTIDE SEQUENCE [LARGE SCALE GENOMIC DNA]</scope>
    <source>
        <strain evidence="2">cv. B73</strain>
    </source>
</reference>
<dbReference type="PANTHER" id="PTHR33170:SF50">
    <property type="entry name" value="DUF4283 DOMAIN-CONTAINING PROTEIN"/>
    <property type="match status" value="1"/>
</dbReference>
<proteinExistence type="predicted"/>
<evidence type="ECO:0000256" key="1">
    <source>
        <dbReference type="SAM" id="MobiDB-lite"/>
    </source>
</evidence>
<evidence type="ECO:0000313" key="2">
    <source>
        <dbReference type="EnsemblPlants" id="Zm00001eb189560_P001"/>
    </source>
</evidence>
<dbReference type="InParanoid" id="A0A804NVK6"/>
<protein>
    <recommendedName>
        <fullName evidence="4">DUF4283 domain-containing protein</fullName>
    </recommendedName>
</protein>
<dbReference type="AlphaFoldDB" id="A0A804NVK6"/>
<reference evidence="3" key="1">
    <citation type="journal article" date="2009" name="Science">
        <title>The B73 maize genome: complexity, diversity, and dynamics.</title>
        <authorList>
            <person name="Schnable P.S."/>
            <person name="Ware D."/>
            <person name="Fulton R.S."/>
            <person name="Stein J.C."/>
            <person name="Wei F."/>
            <person name="Pasternak S."/>
            <person name="Liang C."/>
            <person name="Zhang J."/>
            <person name="Fulton L."/>
            <person name="Graves T.A."/>
            <person name="Minx P."/>
            <person name="Reily A.D."/>
            <person name="Courtney L."/>
            <person name="Kruchowski S.S."/>
            <person name="Tomlinson C."/>
            <person name="Strong C."/>
            <person name="Delehaunty K."/>
            <person name="Fronick C."/>
            <person name="Courtney B."/>
            <person name="Rock S.M."/>
            <person name="Belter E."/>
            <person name="Du F."/>
            <person name="Kim K."/>
            <person name="Abbott R.M."/>
            <person name="Cotton M."/>
            <person name="Levy A."/>
            <person name="Marchetto P."/>
            <person name="Ochoa K."/>
            <person name="Jackson S.M."/>
            <person name="Gillam B."/>
            <person name="Chen W."/>
            <person name="Yan L."/>
            <person name="Higginbotham J."/>
            <person name="Cardenas M."/>
            <person name="Waligorski J."/>
            <person name="Applebaum E."/>
            <person name="Phelps L."/>
            <person name="Falcone J."/>
            <person name="Kanchi K."/>
            <person name="Thane T."/>
            <person name="Scimone A."/>
            <person name="Thane N."/>
            <person name="Henke J."/>
            <person name="Wang T."/>
            <person name="Ruppert J."/>
            <person name="Shah N."/>
            <person name="Rotter K."/>
            <person name="Hodges J."/>
            <person name="Ingenthron E."/>
            <person name="Cordes M."/>
            <person name="Kohlberg S."/>
            <person name="Sgro J."/>
            <person name="Delgado B."/>
            <person name="Mead K."/>
            <person name="Chinwalla A."/>
            <person name="Leonard S."/>
            <person name="Crouse K."/>
            <person name="Collura K."/>
            <person name="Kudrna D."/>
            <person name="Currie J."/>
            <person name="He R."/>
            <person name="Angelova A."/>
            <person name="Rajasekar S."/>
            <person name="Mueller T."/>
            <person name="Lomeli R."/>
            <person name="Scara G."/>
            <person name="Ko A."/>
            <person name="Delaney K."/>
            <person name="Wissotski M."/>
            <person name="Lopez G."/>
            <person name="Campos D."/>
            <person name="Braidotti M."/>
            <person name="Ashley E."/>
            <person name="Golser W."/>
            <person name="Kim H."/>
            <person name="Lee S."/>
            <person name="Lin J."/>
            <person name="Dujmic Z."/>
            <person name="Kim W."/>
            <person name="Talag J."/>
            <person name="Zuccolo A."/>
            <person name="Fan C."/>
            <person name="Sebastian A."/>
            <person name="Kramer M."/>
            <person name="Spiegel L."/>
            <person name="Nascimento L."/>
            <person name="Zutavern T."/>
            <person name="Miller B."/>
            <person name="Ambroise C."/>
            <person name="Muller S."/>
            <person name="Spooner W."/>
            <person name="Narechania A."/>
            <person name="Ren L."/>
            <person name="Wei S."/>
            <person name="Kumari S."/>
            <person name="Faga B."/>
            <person name="Levy M.J."/>
            <person name="McMahan L."/>
            <person name="Van Buren P."/>
            <person name="Vaughn M.W."/>
            <person name="Ying K."/>
            <person name="Yeh C.-T."/>
            <person name="Emrich S.J."/>
            <person name="Jia Y."/>
            <person name="Kalyanaraman A."/>
            <person name="Hsia A.-P."/>
            <person name="Barbazuk W.B."/>
            <person name="Baucom R.S."/>
            <person name="Brutnell T.P."/>
            <person name="Carpita N.C."/>
            <person name="Chaparro C."/>
            <person name="Chia J.-M."/>
            <person name="Deragon J.-M."/>
            <person name="Estill J.C."/>
            <person name="Fu Y."/>
            <person name="Jeddeloh J.A."/>
            <person name="Han Y."/>
            <person name="Lee H."/>
            <person name="Li P."/>
            <person name="Lisch D.R."/>
            <person name="Liu S."/>
            <person name="Liu Z."/>
            <person name="Nagel D.H."/>
            <person name="McCann M.C."/>
            <person name="SanMiguel P."/>
            <person name="Myers A.M."/>
            <person name="Nettleton D."/>
            <person name="Nguyen J."/>
            <person name="Penning B.W."/>
            <person name="Ponnala L."/>
            <person name="Schneider K.L."/>
            <person name="Schwartz D.C."/>
            <person name="Sharma A."/>
            <person name="Soderlund C."/>
            <person name="Springer N.M."/>
            <person name="Sun Q."/>
            <person name="Wang H."/>
            <person name="Waterman M."/>
            <person name="Westerman R."/>
            <person name="Wolfgruber T.K."/>
            <person name="Yang L."/>
            <person name="Yu Y."/>
            <person name="Zhang L."/>
            <person name="Zhou S."/>
            <person name="Zhu Q."/>
            <person name="Bennetzen J.L."/>
            <person name="Dawe R.K."/>
            <person name="Jiang J."/>
            <person name="Jiang N."/>
            <person name="Presting G.G."/>
            <person name="Wessler S.R."/>
            <person name="Aluru S."/>
            <person name="Martienssen R.A."/>
            <person name="Clifton S.W."/>
            <person name="McCombie W.R."/>
            <person name="Wing R.A."/>
            <person name="Wilson R.K."/>
        </authorList>
    </citation>
    <scope>NUCLEOTIDE SEQUENCE [LARGE SCALE GENOMIC DNA]</scope>
    <source>
        <strain evidence="3">cv. B73</strain>
    </source>
</reference>
<evidence type="ECO:0000313" key="3">
    <source>
        <dbReference type="Proteomes" id="UP000007305"/>
    </source>
</evidence>
<dbReference type="EnsemblPlants" id="Zm00001eb189560_T001">
    <property type="protein sequence ID" value="Zm00001eb189560_P001"/>
    <property type="gene ID" value="Zm00001eb189560"/>
</dbReference>
<dbReference type="Proteomes" id="UP000007305">
    <property type="component" value="Chromosome 4"/>
</dbReference>
<feature type="region of interest" description="Disordered" evidence="1">
    <location>
        <begin position="443"/>
        <end position="495"/>
    </location>
</feature>
<dbReference type="Gramene" id="Zm00001eb189560_T001">
    <property type="protein sequence ID" value="Zm00001eb189560_P001"/>
    <property type="gene ID" value="Zm00001eb189560"/>
</dbReference>